<dbReference type="GO" id="GO:0000226">
    <property type="term" value="P:microtubule cytoskeleton organization"/>
    <property type="evidence" value="ECO:0007669"/>
    <property type="project" value="TreeGrafter"/>
</dbReference>
<keyword evidence="1" id="KW-0547">Nucleotide-binding</keyword>
<dbReference type="GO" id="GO:0050321">
    <property type="term" value="F:tau-protein kinase activity"/>
    <property type="evidence" value="ECO:0007669"/>
    <property type="project" value="TreeGrafter"/>
</dbReference>
<keyword evidence="5" id="KW-1185">Reference proteome</keyword>
<organism evidence="4 5">
    <name type="scientific">Dreissena polymorpha</name>
    <name type="common">Zebra mussel</name>
    <name type="synonym">Mytilus polymorpha</name>
    <dbReference type="NCBI Taxonomy" id="45954"/>
    <lineage>
        <taxon>Eukaryota</taxon>
        <taxon>Metazoa</taxon>
        <taxon>Spiralia</taxon>
        <taxon>Lophotrochozoa</taxon>
        <taxon>Mollusca</taxon>
        <taxon>Bivalvia</taxon>
        <taxon>Autobranchia</taxon>
        <taxon>Heteroconchia</taxon>
        <taxon>Euheterodonta</taxon>
        <taxon>Imparidentia</taxon>
        <taxon>Neoheterodontei</taxon>
        <taxon>Myida</taxon>
        <taxon>Dreissenoidea</taxon>
        <taxon>Dreissenidae</taxon>
        <taxon>Dreissena</taxon>
    </lineage>
</organism>
<reference evidence="4" key="1">
    <citation type="journal article" date="2019" name="bioRxiv">
        <title>The Genome of the Zebra Mussel, Dreissena polymorpha: A Resource for Invasive Species Research.</title>
        <authorList>
            <person name="McCartney M.A."/>
            <person name="Auch B."/>
            <person name="Kono T."/>
            <person name="Mallez S."/>
            <person name="Zhang Y."/>
            <person name="Obille A."/>
            <person name="Becker A."/>
            <person name="Abrahante J.E."/>
            <person name="Garbe J."/>
            <person name="Badalamenti J.P."/>
            <person name="Herman A."/>
            <person name="Mangelson H."/>
            <person name="Liachko I."/>
            <person name="Sullivan S."/>
            <person name="Sone E.D."/>
            <person name="Koren S."/>
            <person name="Silverstein K.A.T."/>
            <person name="Beckman K.B."/>
            <person name="Gohl D.M."/>
        </authorList>
    </citation>
    <scope>NUCLEOTIDE SEQUENCE</scope>
    <source>
        <strain evidence="4">Duluth1</strain>
        <tissue evidence="4">Whole animal</tissue>
    </source>
</reference>
<dbReference type="GO" id="GO:0005524">
    <property type="term" value="F:ATP binding"/>
    <property type="evidence" value="ECO:0007669"/>
    <property type="project" value="UniProtKB-KW"/>
</dbReference>
<evidence type="ECO:0000256" key="1">
    <source>
        <dbReference type="ARBA" id="ARBA00022741"/>
    </source>
</evidence>
<protein>
    <submittedName>
        <fullName evidence="4">Uncharacterized protein</fullName>
    </submittedName>
</protein>
<dbReference type="Gene3D" id="1.10.510.10">
    <property type="entry name" value="Transferase(Phosphotransferase) domain 1"/>
    <property type="match status" value="1"/>
</dbReference>
<feature type="compositionally biased region" description="Basic residues" evidence="3">
    <location>
        <begin position="105"/>
        <end position="116"/>
    </location>
</feature>
<feature type="region of interest" description="Disordered" evidence="3">
    <location>
        <begin position="80"/>
        <end position="116"/>
    </location>
</feature>
<dbReference type="PANTHER" id="PTHR24346:SF93">
    <property type="entry name" value="NUAK FAMILY SNF1-LIKE KINASE 1"/>
    <property type="match status" value="1"/>
</dbReference>
<comment type="caution">
    <text evidence="4">The sequence shown here is derived from an EMBL/GenBank/DDBJ whole genome shotgun (WGS) entry which is preliminary data.</text>
</comment>
<dbReference type="GO" id="GO:0035556">
    <property type="term" value="P:intracellular signal transduction"/>
    <property type="evidence" value="ECO:0007669"/>
    <property type="project" value="TreeGrafter"/>
</dbReference>
<dbReference type="PANTHER" id="PTHR24346">
    <property type="entry name" value="MAP/MICROTUBULE AFFINITY-REGULATING KINASE"/>
    <property type="match status" value="1"/>
</dbReference>
<sequence length="415" mass="45001">MPFDGSNFKKLRTQITTGDYYEPDKPSEAAGLIRHLLTVNPAKRATIHDICAHWWVNLGHSLMPDNEPYIPPMVLQPVPGFQNQALSSSSSESDDGEPSGITKPKTAKPLKGILKKSKMADEKRLFANGLSRAAENRSRSNEVSETGLDRCEKENPADCQTLGDDSVFNEVPQSQTGATQSDNQENNEDQSSSSSPENTCSSSKVESSQSANKIPFNSQVQPKRGILKRKGKFSAGDSGCDLNDSIRKESMTLTVRPMDLSDGDSALDSPDNVNKFGAQPIVVGARISKGAFNFPSNESLASNATLVTTASGMASLVVPRRKGILKNSSRDPDKRLSACSIGSNSSADFLDLSYDSSDDILTKFVKNPSVCAPLNIGFEVQEIHTERCEVLQTDVIDYAEAKVVYQNALEICKNL</sequence>
<gene>
    <name evidence="4" type="ORF">DPMN_016772</name>
</gene>
<dbReference type="EMBL" id="JAIWYP010000001">
    <property type="protein sequence ID" value="KAH3892649.1"/>
    <property type="molecule type" value="Genomic_DNA"/>
</dbReference>
<dbReference type="GO" id="GO:0005737">
    <property type="term" value="C:cytoplasm"/>
    <property type="evidence" value="ECO:0007669"/>
    <property type="project" value="TreeGrafter"/>
</dbReference>
<dbReference type="SUPFAM" id="SSF56112">
    <property type="entry name" value="Protein kinase-like (PK-like)"/>
    <property type="match status" value="1"/>
</dbReference>
<feature type="compositionally biased region" description="Polar residues" evidence="3">
    <location>
        <begin position="204"/>
        <end position="221"/>
    </location>
</feature>
<feature type="compositionally biased region" description="Basic and acidic residues" evidence="3">
    <location>
        <begin position="134"/>
        <end position="156"/>
    </location>
</feature>
<evidence type="ECO:0000313" key="5">
    <source>
        <dbReference type="Proteomes" id="UP000828390"/>
    </source>
</evidence>
<evidence type="ECO:0000256" key="2">
    <source>
        <dbReference type="ARBA" id="ARBA00022840"/>
    </source>
</evidence>
<dbReference type="InterPro" id="IPR011009">
    <property type="entry name" value="Kinase-like_dom_sf"/>
</dbReference>
<evidence type="ECO:0000256" key="3">
    <source>
        <dbReference type="SAM" id="MobiDB-lite"/>
    </source>
</evidence>
<evidence type="ECO:0000313" key="4">
    <source>
        <dbReference type="EMBL" id="KAH3892649.1"/>
    </source>
</evidence>
<keyword evidence="2" id="KW-0067">ATP-binding</keyword>
<accession>A0A9D4S4V2</accession>
<feature type="compositionally biased region" description="Low complexity" evidence="3">
    <location>
        <begin position="180"/>
        <end position="203"/>
    </location>
</feature>
<dbReference type="AlphaFoldDB" id="A0A9D4S4V2"/>
<reference evidence="4" key="2">
    <citation type="submission" date="2020-11" db="EMBL/GenBank/DDBJ databases">
        <authorList>
            <person name="McCartney M.A."/>
            <person name="Auch B."/>
            <person name="Kono T."/>
            <person name="Mallez S."/>
            <person name="Becker A."/>
            <person name="Gohl D.M."/>
            <person name="Silverstein K.A.T."/>
            <person name="Koren S."/>
            <person name="Bechman K.B."/>
            <person name="Herman A."/>
            <person name="Abrahante J.E."/>
            <person name="Garbe J."/>
        </authorList>
    </citation>
    <scope>NUCLEOTIDE SEQUENCE</scope>
    <source>
        <strain evidence="4">Duluth1</strain>
        <tissue evidence="4">Whole animal</tissue>
    </source>
</reference>
<name>A0A9D4S4V2_DREPO</name>
<dbReference type="Proteomes" id="UP000828390">
    <property type="component" value="Unassembled WGS sequence"/>
</dbReference>
<feature type="region of interest" description="Disordered" evidence="3">
    <location>
        <begin position="131"/>
        <end position="241"/>
    </location>
</feature>
<proteinExistence type="predicted"/>